<organism evidence="2">
    <name type="scientific">Anopheles marajoara</name>
    <dbReference type="NCBI Taxonomy" id="58244"/>
    <lineage>
        <taxon>Eukaryota</taxon>
        <taxon>Metazoa</taxon>
        <taxon>Ecdysozoa</taxon>
        <taxon>Arthropoda</taxon>
        <taxon>Hexapoda</taxon>
        <taxon>Insecta</taxon>
        <taxon>Pterygota</taxon>
        <taxon>Neoptera</taxon>
        <taxon>Endopterygota</taxon>
        <taxon>Diptera</taxon>
        <taxon>Nematocera</taxon>
        <taxon>Culicoidea</taxon>
        <taxon>Culicidae</taxon>
        <taxon>Anophelinae</taxon>
        <taxon>Anopheles</taxon>
    </lineage>
</organism>
<reference evidence="2" key="1">
    <citation type="submission" date="2018-01" db="EMBL/GenBank/DDBJ databases">
        <title>An insight into the sialome of Amazonian anophelines.</title>
        <authorList>
            <person name="Ribeiro J.M."/>
            <person name="Scarpassa V."/>
            <person name="Calvo E."/>
        </authorList>
    </citation>
    <scope>NUCLEOTIDE SEQUENCE</scope>
    <source>
        <tissue evidence="2">Salivary glands</tissue>
    </source>
</reference>
<keyword evidence="1" id="KW-0732">Signal</keyword>
<evidence type="ECO:0000313" key="2">
    <source>
        <dbReference type="EMBL" id="MBW62369.1"/>
    </source>
</evidence>
<sequence>MSPRGVGLACLCWLTGCQQSVSRCLWWRARSKGWGEGVSGMLFQLCEPAETRSRSSLSEKHIYRLMNVLWPRELRTGLTISFISR</sequence>
<dbReference type="PROSITE" id="PS51257">
    <property type="entry name" value="PROKAR_LIPOPROTEIN"/>
    <property type="match status" value="1"/>
</dbReference>
<accession>A0A2M4CAT7</accession>
<dbReference type="AlphaFoldDB" id="A0A2M4CAT7"/>
<feature type="chain" id="PRO_5014947713" evidence="1">
    <location>
        <begin position="20"/>
        <end position="85"/>
    </location>
</feature>
<feature type="signal peptide" evidence="1">
    <location>
        <begin position="1"/>
        <end position="19"/>
    </location>
</feature>
<name>A0A2M4CAT7_9DIPT</name>
<proteinExistence type="predicted"/>
<dbReference type="EMBL" id="GGFJ01013228">
    <property type="protein sequence ID" value="MBW62369.1"/>
    <property type="molecule type" value="Transcribed_RNA"/>
</dbReference>
<protein>
    <submittedName>
        <fullName evidence="2">Putative secreted protein</fullName>
    </submittedName>
</protein>
<evidence type="ECO:0000256" key="1">
    <source>
        <dbReference type="SAM" id="SignalP"/>
    </source>
</evidence>